<name>A0A545TT02_9PROT</name>
<accession>A0A545TT02</accession>
<reference evidence="1 2" key="1">
    <citation type="submission" date="2019-06" db="EMBL/GenBank/DDBJ databases">
        <title>Whole genome sequence for Rhodospirillaceae sp. R148.</title>
        <authorList>
            <person name="Wang G."/>
        </authorList>
    </citation>
    <scope>NUCLEOTIDE SEQUENCE [LARGE SCALE GENOMIC DNA]</scope>
    <source>
        <strain evidence="1 2">R148</strain>
    </source>
</reference>
<dbReference type="AlphaFoldDB" id="A0A545TT02"/>
<dbReference type="RefSeq" id="WP_142896055.1">
    <property type="nucleotide sequence ID" value="NZ_ML660054.1"/>
</dbReference>
<dbReference type="OrthoDB" id="7874425at2"/>
<dbReference type="EMBL" id="VHSH01000003">
    <property type="protein sequence ID" value="TQV80342.1"/>
    <property type="molecule type" value="Genomic_DNA"/>
</dbReference>
<organism evidence="1 2">
    <name type="scientific">Denitrobaculum tricleocarpae</name>
    <dbReference type="NCBI Taxonomy" id="2591009"/>
    <lineage>
        <taxon>Bacteria</taxon>
        <taxon>Pseudomonadati</taxon>
        <taxon>Pseudomonadota</taxon>
        <taxon>Alphaproteobacteria</taxon>
        <taxon>Rhodospirillales</taxon>
        <taxon>Rhodospirillaceae</taxon>
        <taxon>Denitrobaculum</taxon>
    </lineage>
</organism>
<sequence length="84" mass="9557">MTLKDQLLKRAEAFCTKERISTARFATIVHNQGAFFERLERGGTLTTATYEKFERVFSDPVAWEEAKAAAAARERASRQERMAS</sequence>
<evidence type="ECO:0000313" key="2">
    <source>
        <dbReference type="Proteomes" id="UP000315252"/>
    </source>
</evidence>
<evidence type="ECO:0000313" key="1">
    <source>
        <dbReference type="EMBL" id="TQV80342.1"/>
    </source>
</evidence>
<protein>
    <submittedName>
        <fullName evidence="1">Uncharacterized protein</fullName>
    </submittedName>
</protein>
<gene>
    <name evidence="1" type="ORF">FKG95_09105</name>
</gene>
<keyword evidence="2" id="KW-1185">Reference proteome</keyword>
<proteinExistence type="predicted"/>
<dbReference type="Proteomes" id="UP000315252">
    <property type="component" value="Unassembled WGS sequence"/>
</dbReference>
<comment type="caution">
    <text evidence="1">The sequence shown here is derived from an EMBL/GenBank/DDBJ whole genome shotgun (WGS) entry which is preliminary data.</text>
</comment>